<sequence length="79" mass="9716">MIRFIDLGKQYWLDSDNKEFFAYIDTVPDRFVDVNGNQYWDCWEDFEQDYIDASGWRGEVDLERFKGLTDKKFFRPHEF</sequence>
<dbReference type="AlphaFoldDB" id="A0A6M3XRI9"/>
<accession>A0A6M3XRI9</accession>
<proteinExistence type="predicted"/>
<gene>
    <name evidence="1" type="ORF">TM448B01937_0011</name>
</gene>
<dbReference type="EMBL" id="MT144848">
    <property type="protein sequence ID" value="QJI00393.1"/>
    <property type="molecule type" value="Genomic_DNA"/>
</dbReference>
<name>A0A6M3XRI9_9ZZZZ</name>
<protein>
    <submittedName>
        <fullName evidence="1">Uncharacterized protein</fullName>
    </submittedName>
</protein>
<reference evidence="1" key="1">
    <citation type="submission" date="2020-03" db="EMBL/GenBank/DDBJ databases">
        <title>The deep terrestrial virosphere.</title>
        <authorList>
            <person name="Holmfeldt K."/>
            <person name="Nilsson E."/>
            <person name="Simone D."/>
            <person name="Lopez-Fernandez M."/>
            <person name="Wu X."/>
            <person name="de Brujin I."/>
            <person name="Lundin D."/>
            <person name="Andersson A."/>
            <person name="Bertilsson S."/>
            <person name="Dopson M."/>
        </authorList>
    </citation>
    <scope>NUCLEOTIDE SEQUENCE</scope>
    <source>
        <strain evidence="1">TM448B01937</strain>
    </source>
</reference>
<evidence type="ECO:0000313" key="1">
    <source>
        <dbReference type="EMBL" id="QJI00393.1"/>
    </source>
</evidence>
<organism evidence="1">
    <name type="scientific">viral metagenome</name>
    <dbReference type="NCBI Taxonomy" id="1070528"/>
    <lineage>
        <taxon>unclassified sequences</taxon>
        <taxon>metagenomes</taxon>
        <taxon>organismal metagenomes</taxon>
    </lineage>
</organism>